<dbReference type="Pfam" id="PF00196">
    <property type="entry name" value="GerE"/>
    <property type="match status" value="1"/>
</dbReference>
<sequence length="222" mass="23952">MRSPWLRCPRGDLEQATKHAQESLRLKKTFNDLPGMALVVDLLASIASAAGDRARAAMLLGAVQQVWASIGGQVRMGTQNVIAPHEACERQARHALGDRALETAYARGAELGLDEAVAYALGGKPAPVTSASTARGTASTPLTRREQQVAELVAQGLSNKDMAARLVIAQRTAEGHVQRILTKLGFTTRTQLAAWVTWHGKDRTHDGAYPGRVGWWAICRAR</sequence>
<keyword evidence="6" id="KW-1185">Reference proteome</keyword>
<dbReference type="PRINTS" id="PR00038">
    <property type="entry name" value="HTHLUXR"/>
</dbReference>
<dbReference type="RefSeq" id="WP_209644481.1">
    <property type="nucleotide sequence ID" value="NZ_JAGINW010000001.1"/>
</dbReference>
<reference evidence="5 6" key="1">
    <citation type="submission" date="2021-03" db="EMBL/GenBank/DDBJ databases">
        <title>Sequencing the genomes of 1000 actinobacteria strains.</title>
        <authorList>
            <person name="Klenk H.-P."/>
        </authorList>
    </citation>
    <scope>NUCLEOTIDE SEQUENCE [LARGE SCALE GENOMIC DNA]</scope>
    <source>
        <strain evidence="5 6">DSM 46670</strain>
    </source>
</reference>
<dbReference type="PANTHER" id="PTHR44688">
    <property type="entry name" value="DNA-BINDING TRANSCRIPTIONAL ACTIVATOR DEVR_DOSR"/>
    <property type="match status" value="1"/>
</dbReference>
<evidence type="ECO:0000256" key="1">
    <source>
        <dbReference type="ARBA" id="ARBA00023015"/>
    </source>
</evidence>
<keyword evidence="3" id="KW-0804">Transcription</keyword>
<accession>A0ABS4TT34</accession>
<evidence type="ECO:0000259" key="4">
    <source>
        <dbReference type="PROSITE" id="PS50043"/>
    </source>
</evidence>
<evidence type="ECO:0000313" key="5">
    <source>
        <dbReference type="EMBL" id="MBP2327553.1"/>
    </source>
</evidence>
<evidence type="ECO:0000313" key="6">
    <source>
        <dbReference type="Proteomes" id="UP001519332"/>
    </source>
</evidence>
<dbReference type="SUPFAM" id="SSF46894">
    <property type="entry name" value="C-terminal effector domain of the bipartite response regulators"/>
    <property type="match status" value="1"/>
</dbReference>
<dbReference type="CDD" id="cd06170">
    <property type="entry name" value="LuxR_C_like"/>
    <property type="match status" value="1"/>
</dbReference>
<dbReference type="SMART" id="SM00421">
    <property type="entry name" value="HTH_LUXR"/>
    <property type="match status" value="1"/>
</dbReference>
<gene>
    <name evidence="5" type="ORF">JOF56_007938</name>
</gene>
<dbReference type="EMBL" id="JAGINW010000001">
    <property type="protein sequence ID" value="MBP2327553.1"/>
    <property type="molecule type" value="Genomic_DNA"/>
</dbReference>
<evidence type="ECO:0000256" key="2">
    <source>
        <dbReference type="ARBA" id="ARBA00023125"/>
    </source>
</evidence>
<feature type="domain" description="HTH luxR-type" evidence="4">
    <location>
        <begin position="135"/>
        <end position="200"/>
    </location>
</feature>
<evidence type="ECO:0000256" key="3">
    <source>
        <dbReference type="ARBA" id="ARBA00023163"/>
    </source>
</evidence>
<dbReference type="InterPro" id="IPR036388">
    <property type="entry name" value="WH-like_DNA-bd_sf"/>
</dbReference>
<dbReference type="Gene3D" id="1.10.10.10">
    <property type="entry name" value="Winged helix-like DNA-binding domain superfamily/Winged helix DNA-binding domain"/>
    <property type="match status" value="1"/>
</dbReference>
<dbReference type="PANTHER" id="PTHR44688:SF16">
    <property type="entry name" value="DNA-BINDING TRANSCRIPTIONAL ACTIVATOR DEVR_DOSR"/>
    <property type="match status" value="1"/>
</dbReference>
<proteinExistence type="predicted"/>
<name>A0ABS4TT34_9PSEU</name>
<keyword evidence="1" id="KW-0805">Transcription regulation</keyword>
<dbReference type="PROSITE" id="PS50043">
    <property type="entry name" value="HTH_LUXR_2"/>
    <property type="match status" value="1"/>
</dbReference>
<keyword evidence="2" id="KW-0238">DNA-binding</keyword>
<comment type="caution">
    <text evidence="5">The sequence shown here is derived from an EMBL/GenBank/DDBJ whole genome shotgun (WGS) entry which is preliminary data.</text>
</comment>
<protein>
    <submittedName>
        <fullName evidence="5">ATP/maltotriose-dependent transcriptional regulator MalT</fullName>
    </submittedName>
</protein>
<organism evidence="5 6">
    <name type="scientific">Kibdelosporangium banguiense</name>
    <dbReference type="NCBI Taxonomy" id="1365924"/>
    <lineage>
        <taxon>Bacteria</taxon>
        <taxon>Bacillati</taxon>
        <taxon>Actinomycetota</taxon>
        <taxon>Actinomycetes</taxon>
        <taxon>Pseudonocardiales</taxon>
        <taxon>Pseudonocardiaceae</taxon>
        <taxon>Kibdelosporangium</taxon>
    </lineage>
</organism>
<dbReference type="InterPro" id="IPR000792">
    <property type="entry name" value="Tscrpt_reg_LuxR_C"/>
</dbReference>
<dbReference type="Proteomes" id="UP001519332">
    <property type="component" value="Unassembled WGS sequence"/>
</dbReference>
<dbReference type="InterPro" id="IPR016032">
    <property type="entry name" value="Sig_transdc_resp-reg_C-effctor"/>
</dbReference>